<dbReference type="Proteomes" id="UP000663981">
    <property type="component" value="Unassembled WGS sequence"/>
</dbReference>
<dbReference type="RefSeq" id="WP_207980229.1">
    <property type="nucleotide sequence ID" value="NZ_JAGDEL010000012.1"/>
</dbReference>
<evidence type="ECO:0000256" key="1">
    <source>
        <dbReference type="SAM" id="MobiDB-lite"/>
    </source>
</evidence>
<evidence type="ECO:0000313" key="2">
    <source>
        <dbReference type="EMBL" id="MBO1513262.1"/>
    </source>
</evidence>
<feature type="compositionally biased region" description="Basic and acidic residues" evidence="1">
    <location>
        <begin position="339"/>
        <end position="348"/>
    </location>
</feature>
<accession>A0ABS3N4N5</accession>
<gene>
    <name evidence="2" type="ORF">I7822_16555</name>
</gene>
<reference evidence="2 3" key="1">
    <citation type="submission" date="2021-03" db="EMBL/GenBank/DDBJ databases">
        <title>Whole genome sequence of Metabacillus bambusae BG109.</title>
        <authorList>
            <person name="Jeong J.W."/>
        </authorList>
    </citation>
    <scope>NUCLEOTIDE SEQUENCE [LARGE SCALE GENOMIC DNA]</scope>
    <source>
        <strain evidence="2 3">BG109</strain>
    </source>
</reference>
<evidence type="ECO:0008006" key="4">
    <source>
        <dbReference type="Google" id="ProtNLM"/>
    </source>
</evidence>
<sequence length="364" mass="43024">MKYILCQPAIKRFEWELEVCITRLKKLGIKDIVLLFSQWDNSIPDYFREKYQVEVHVYDDRPRDKNYIPSVKPYLWMKYLEEDRSRETDTYFYLDSDVLLREIPKVTPTKQMWYASDCKEYIGIDYIDSKGSDLLDQMCEVIGIDSSIIRENTPIGGAQWVINNPTHEYWKKVYEDSVKLYKFLSSIEYKYVRKNGLGYTPIQKWTAEMWAQLWNVYHFGKTVKCVDELDFCWPTNDLNRYYETKIYHNAGVVDDHQNLFFKGKYVNETPFNDDFSIIDRSKASIEYVKAIKEVAVKKIKEAGGQAMKYTVIEGFADLQDKNKPYYVGDNYPKPANKKVSAERLEELSTTKNDAGRPFIKEVEE</sequence>
<feature type="region of interest" description="Disordered" evidence="1">
    <location>
        <begin position="329"/>
        <end position="364"/>
    </location>
</feature>
<protein>
    <recommendedName>
        <fullName evidence="4">Phage protein</fullName>
    </recommendedName>
</protein>
<keyword evidence="3" id="KW-1185">Reference proteome</keyword>
<dbReference type="EMBL" id="JAGDEL010000012">
    <property type="protein sequence ID" value="MBO1513262.1"/>
    <property type="molecule type" value="Genomic_DNA"/>
</dbReference>
<proteinExistence type="predicted"/>
<comment type="caution">
    <text evidence="2">The sequence shown here is derived from an EMBL/GenBank/DDBJ whole genome shotgun (WGS) entry which is preliminary data.</text>
</comment>
<evidence type="ECO:0000313" key="3">
    <source>
        <dbReference type="Proteomes" id="UP000663981"/>
    </source>
</evidence>
<organism evidence="2 3">
    <name type="scientific">Metabacillus bambusae</name>
    <dbReference type="NCBI Taxonomy" id="2795218"/>
    <lineage>
        <taxon>Bacteria</taxon>
        <taxon>Bacillati</taxon>
        <taxon>Bacillota</taxon>
        <taxon>Bacilli</taxon>
        <taxon>Bacillales</taxon>
        <taxon>Bacillaceae</taxon>
        <taxon>Metabacillus</taxon>
    </lineage>
</organism>
<name>A0ABS3N4N5_9BACI</name>